<dbReference type="Pfam" id="PF13585">
    <property type="entry name" value="CHU_C"/>
    <property type="match status" value="1"/>
</dbReference>
<evidence type="ECO:0000256" key="1">
    <source>
        <dbReference type="SAM" id="SignalP"/>
    </source>
</evidence>
<dbReference type="PATRIC" id="fig|1341181.4.peg.2724"/>
<keyword evidence="1" id="KW-0732">Signal</keyword>
<feature type="chain" id="PRO_5004750911" description="T9SS type B sorting domain-containing protein" evidence="1">
    <location>
        <begin position="19"/>
        <end position="1211"/>
    </location>
</feature>
<dbReference type="NCBIfam" id="TIGR04131">
    <property type="entry name" value="Bac_Flav_CTERM"/>
    <property type="match status" value="1"/>
</dbReference>
<proteinExistence type="predicted"/>
<keyword evidence="3" id="KW-1185">Reference proteome</keyword>
<sequence length="1211" mass="132950">MKYSFFLICFLFSLLSFSQKNNTAPVTDKALFKNRIIEDCNGKIITDSVQRKLFFLKRQEELAANSKRTPHSKAALTPTHLCSNSNFEEYENQSGTNVLKNFLYTSADPFNPTQCNTPLTIANQYIPQYDPSAPTLMAGTVPSNHIDEYIGDIAAFDQFALKINHKESFTTSGVTQVKRFKTNNETEFLFNYKVVLQSIETSGHINEQPFFKARIIRNDGTVADEFCLTGDPSNCIFTQGPNFEAGSIVLYTLNWQSGSLDISSIPNHEEFTIEFTAARCGLGAHFGYAYLDDLCLQHSDENLQGSIELDPLFKICPTLPLSVCGHFTVPNSGGVSANIDSITLNVYNTPNTVVYSTSSTSSLDLVNKTFCFQLDATNLPNITTANYNVSVTINYGLTDTNCTGTDFNSATDSDANPGWDISFMNCTNDCNFTLLTGTLKLCDSNDDGKEFFNLTNIDSQLIGTQTGLTLSYFTSVSDATNNVNPITNFNNYESYTATLFARVATSNPTCFKIIAFALVVKNPAATISGILNVCNGSTLLTASSGVSYLWSNGATTQSTSITTNGTYSVSITDSDGCVSEASVTIIPSNVAVSPTIEVTQPTCSVHTGTIQVTSPAAEFSFDGGVTWSTNPILSNVPVGSHNVKIKTINNCYSYNTQINIVPFQSSYPHYSSTDPTSCNGTGSITITSVAAEYSFDDGVTWTTNNIASNLALGIYLIRTRDANGCISNFNNVVLSGEFLPSAAYTTIAPYCSNPGSITITSPGDEFSIDGGTTWQNSNTFNNLTPGSYVIKVRTAQGCTSPNVYVYLTRFENSSPSYTIDEAGCDKYASLTITTPGDFYSFDGGTTWTTDNTLSNLNGGTSFSIKVKRDPNCVSRTSTVHINSQYHPIPTLTDYAILICDNQNNGNESVDLTNFNSNFIANTTNCTFEYYLTENGAQNHVASELIVNSTQYLLNEAQKTLYVLVTDGFGCSNVTHLDLTLIPTPVPTINDFYYLCEHHSVRIRETESFDTYLWSNGATTPATFFFQPGFYTLTVTKNYGSVTCSTTKTFEIILSNPATITQINFDDWTSDENSVQVIVNGLGDYEYSLDGIHYQDSNAFSNLNPGEHTVFVRDKHGCGTVSDAVYLLVHPKFFTPNGDGYNDFWKIKFSEKEPNLTIRIFDRYGKLMKKLEANSQGWDGTCSGKVQPANDYWFVVTRENGKEYRGHFTLKR</sequence>
<protein>
    <recommendedName>
        <fullName evidence="4">T9SS type B sorting domain-containing protein</fullName>
    </recommendedName>
</protein>
<feature type="signal peptide" evidence="1">
    <location>
        <begin position="1"/>
        <end position="18"/>
    </location>
</feature>
<evidence type="ECO:0000313" key="2">
    <source>
        <dbReference type="EMBL" id="ESU26289.1"/>
    </source>
</evidence>
<dbReference type="Proteomes" id="UP000018004">
    <property type="component" value="Unassembled WGS sequence"/>
</dbReference>
<organism evidence="2 3">
    <name type="scientific">Flavobacterium limnosediminis JC2902</name>
    <dbReference type="NCBI Taxonomy" id="1341181"/>
    <lineage>
        <taxon>Bacteria</taxon>
        <taxon>Pseudomonadati</taxon>
        <taxon>Bacteroidota</taxon>
        <taxon>Flavobacteriia</taxon>
        <taxon>Flavobacteriales</taxon>
        <taxon>Flavobacteriaceae</taxon>
        <taxon>Flavobacterium</taxon>
    </lineage>
</organism>
<dbReference type="InterPro" id="IPR036278">
    <property type="entry name" value="Sialidase_sf"/>
</dbReference>
<dbReference type="AlphaFoldDB" id="V6SIM4"/>
<dbReference type="InterPro" id="IPR026341">
    <property type="entry name" value="T9SS_type_B"/>
</dbReference>
<evidence type="ECO:0008006" key="4">
    <source>
        <dbReference type="Google" id="ProtNLM"/>
    </source>
</evidence>
<gene>
    <name evidence="2" type="ORF">FLJC2902T_27690</name>
</gene>
<accession>V6SIM4</accession>
<reference evidence="2 3" key="1">
    <citation type="submission" date="2013-08" db="EMBL/GenBank/DDBJ databases">
        <title>Flavobacterium limnosediminis JC2902 genome sequencing.</title>
        <authorList>
            <person name="Lee K."/>
            <person name="Yi H."/>
            <person name="Park S."/>
            <person name="Chun J."/>
        </authorList>
    </citation>
    <scope>NUCLEOTIDE SEQUENCE [LARGE SCALE GENOMIC DNA]</scope>
    <source>
        <strain evidence="2 3">JC2902</strain>
    </source>
</reference>
<dbReference type="EMBL" id="AVGG01000019">
    <property type="protein sequence ID" value="ESU26289.1"/>
    <property type="molecule type" value="Genomic_DNA"/>
</dbReference>
<dbReference type="STRING" id="1341181.FLJC2902T_27690"/>
<comment type="caution">
    <text evidence="2">The sequence shown here is derived from an EMBL/GenBank/DDBJ whole genome shotgun (WGS) entry which is preliminary data.</text>
</comment>
<evidence type="ECO:0000313" key="3">
    <source>
        <dbReference type="Proteomes" id="UP000018004"/>
    </source>
</evidence>
<dbReference type="SUPFAM" id="SSF50939">
    <property type="entry name" value="Sialidases"/>
    <property type="match status" value="1"/>
</dbReference>
<name>V6SIM4_9FLAO</name>
<dbReference type="eggNOG" id="COG3291">
    <property type="taxonomic scope" value="Bacteria"/>
</dbReference>